<proteinExistence type="inferred from homology"/>
<sequence>MAGTYKHVRSFQGRTALDLLSSHQTAGISEAALRQLKGSAEVGVLLGRVHHDMAQYVEAEQCFHSVLRHHPTTMEGMDVFSLVLFHLNRQERLSALAQELSSIDSDAVETHIAIGNLFSLNASPSIALRSFRRACLSAPGYAYSFTLAGHECLALNQPLKALRFFREAIRIDPRHWNGWSGIASILATEDKFDEARLAINRACSLNRFNSGLWEVMGLLNEQKEDYGVALGAYSEALAYNPKSSSACLRRAELLWKTGKFELAHSAFLQVVALLPSEPRAHLLLAESYMRKG</sequence>
<dbReference type="GeneID" id="37011997"/>
<dbReference type="SMART" id="SM00028">
    <property type="entry name" value="TPR"/>
    <property type="match status" value="6"/>
</dbReference>
<dbReference type="RefSeq" id="XP_025348549.1">
    <property type="nucleotide sequence ID" value="XM_025490263.1"/>
</dbReference>
<evidence type="ECO:0000313" key="5">
    <source>
        <dbReference type="Proteomes" id="UP000245942"/>
    </source>
</evidence>
<dbReference type="GO" id="GO:0031145">
    <property type="term" value="P:anaphase-promoting complex-dependent catabolic process"/>
    <property type="evidence" value="ECO:0007669"/>
    <property type="project" value="TreeGrafter"/>
</dbReference>
<gene>
    <name evidence="4" type="ORF">BCV69DRAFT_247801</name>
</gene>
<keyword evidence="5" id="KW-1185">Reference proteome</keyword>
<dbReference type="PROSITE" id="PS50005">
    <property type="entry name" value="TPR"/>
    <property type="match status" value="3"/>
</dbReference>
<dbReference type="InterPro" id="IPR011990">
    <property type="entry name" value="TPR-like_helical_dom_sf"/>
</dbReference>
<dbReference type="InterPro" id="IPR019734">
    <property type="entry name" value="TPR_rpt"/>
</dbReference>
<dbReference type="STRING" id="1684307.A0A316U814"/>
<dbReference type="GO" id="GO:0016567">
    <property type="term" value="P:protein ubiquitination"/>
    <property type="evidence" value="ECO:0007669"/>
    <property type="project" value="TreeGrafter"/>
</dbReference>
<feature type="non-terminal residue" evidence="4">
    <location>
        <position position="292"/>
    </location>
</feature>
<dbReference type="GO" id="GO:0005737">
    <property type="term" value="C:cytoplasm"/>
    <property type="evidence" value="ECO:0007669"/>
    <property type="project" value="TreeGrafter"/>
</dbReference>
<feature type="repeat" description="TPR" evidence="3">
    <location>
        <begin position="40"/>
        <end position="73"/>
    </location>
</feature>
<evidence type="ECO:0000313" key="4">
    <source>
        <dbReference type="EMBL" id="PWN21389.1"/>
    </source>
</evidence>
<dbReference type="PANTHER" id="PTHR12558:SF13">
    <property type="entry name" value="CELL DIVISION CYCLE PROTEIN 27 HOMOLOG"/>
    <property type="match status" value="1"/>
</dbReference>
<evidence type="ECO:0000256" key="2">
    <source>
        <dbReference type="ARBA" id="ARBA00038210"/>
    </source>
</evidence>
<protein>
    <submittedName>
        <fullName evidence="4">TPR-like protein</fullName>
    </submittedName>
</protein>
<reference evidence="4 5" key="1">
    <citation type="journal article" date="2018" name="Mol. Biol. Evol.">
        <title>Broad Genomic Sampling Reveals a Smut Pathogenic Ancestry of the Fungal Clade Ustilaginomycotina.</title>
        <authorList>
            <person name="Kijpornyongpan T."/>
            <person name="Mondo S.J."/>
            <person name="Barry K."/>
            <person name="Sandor L."/>
            <person name="Lee J."/>
            <person name="Lipzen A."/>
            <person name="Pangilinan J."/>
            <person name="LaButti K."/>
            <person name="Hainaut M."/>
            <person name="Henrissat B."/>
            <person name="Grigoriev I.V."/>
            <person name="Spatafora J.W."/>
            <person name="Aime M.C."/>
        </authorList>
    </citation>
    <scope>NUCLEOTIDE SEQUENCE [LARGE SCALE GENOMIC DNA]</scope>
    <source>
        <strain evidence="4 5">MCA 4718</strain>
    </source>
</reference>
<dbReference type="GO" id="GO:0051301">
    <property type="term" value="P:cell division"/>
    <property type="evidence" value="ECO:0007669"/>
    <property type="project" value="TreeGrafter"/>
</dbReference>
<dbReference type="SUPFAM" id="SSF48452">
    <property type="entry name" value="TPR-like"/>
    <property type="match status" value="2"/>
</dbReference>
<evidence type="ECO:0000256" key="1">
    <source>
        <dbReference type="ARBA" id="ARBA00022803"/>
    </source>
</evidence>
<dbReference type="AlphaFoldDB" id="A0A316U814"/>
<comment type="similarity">
    <text evidence="2">Belongs to the APC3/CDC27 family.</text>
</comment>
<dbReference type="Pfam" id="PF13432">
    <property type="entry name" value="TPR_16"/>
    <property type="match status" value="1"/>
</dbReference>
<dbReference type="Pfam" id="PF14559">
    <property type="entry name" value="TPR_19"/>
    <property type="match status" value="1"/>
</dbReference>
<dbReference type="OrthoDB" id="10248520at2759"/>
<organism evidence="4 5">
    <name type="scientific">Pseudomicrostroma glucosiphilum</name>
    <dbReference type="NCBI Taxonomy" id="1684307"/>
    <lineage>
        <taxon>Eukaryota</taxon>
        <taxon>Fungi</taxon>
        <taxon>Dikarya</taxon>
        <taxon>Basidiomycota</taxon>
        <taxon>Ustilaginomycotina</taxon>
        <taxon>Exobasidiomycetes</taxon>
        <taxon>Microstromatales</taxon>
        <taxon>Microstromatales incertae sedis</taxon>
        <taxon>Pseudomicrostroma</taxon>
    </lineage>
</organism>
<evidence type="ECO:0000256" key="3">
    <source>
        <dbReference type="PROSITE-ProRule" id="PRU00339"/>
    </source>
</evidence>
<dbReference type="PANTHER" id="PTHR12558">
    <property type="entry name" value="CELL DIVISION CYCLE 16,23,27"/>
    <property type="match status" value="1"/>
</dbReference>
<feature type="repeat" description="TPR" evidence="3">
    <location>
        <begin position="210"/>
        <end position="243"/>
    </location>
</feature>
<feature type="repeat" description="TPR" evidence="3">
    <location>
        <begin position="142"/>
        <end position="175"/>
    </location>
</feature>
<dbReference type="GO" id="GO:0007091">
    <property type="term" value="P:metaphase/anaphase transition of mitotic cell cycle"/>
    <property type="evidence" value="ECO:0007669"/>
    <property type="project" value="TreeGrafter"/>
</dbReference>
<keyword evidence="1 3" id="KW-0802">TPR repeat</keyword>
<name>A0A316U814_9BASI</name>
<dbReference type="Proteomes" id="UP000245942">
    <property type="component" value="Unassembled WGS sequence"/>
</dbReference>
<dbReference type="EMBL" id="KZ819325">
    <property type="protein sequence ID" value="PWN21389.1"/>
    <property type="molecule type" value="Genomic_DNA"/>
</dbReference>
<dbReference type="GO" id="GO:0005680">
    <property type="term" value="C:anaphase-promoting complex"/>
    <property type="evidence" value="ECO:0007669"/>
    <property type="project" value="UniProtKB-ARBA"/>
</dbReference>
<accession>A0A316U814</accession>
<dbReference type="Gene3D" id="1.25.40.10">
    <property type="entry name" value="Tetratricopeptide repeat domain"/>
    <property type="match status" value="3"/>
</dbReference>